<gene>
    <name evidence="4" type="ORF">ACFS2C_16405</name>
</gene>
<name>A0ABW5WBX3_9PSEU</name>
<evidence type="ECO:0000313" key="5">
    <source>
        <dbReference type="Proteomes" id="UP001597478"/>
    </source>
</evidence>
<feature type="compositionally biased region" description="Low complexity" evidence="1">
    <location>
        <begin position="30"/>
        <end position="63"/>
    </location>
</feature>
<organism evidence="4 5">
    <name type="scientific">Prauserella oleivorans</name>
    <dbReference type="NCBI Taxonomy" id="1478153"/>
    <lineage>
        <taxon>Bacteria</taxon>
        <taxon>Bacillati</taxon>
        <taxon>Actinomycetota</taxon>
        <taxon>Actinomycetes</taxon>
        <taxon>Pseudonocardiales</taxon>
        <taxon>Pseudonocardiaceae</taxon>
        <taxon>Prauserella</taxon>
    </lineage>
</organism>
<feature type="signal peptide" evidence="2">
    <location>
        <begin position="1"/>
        <end position="18"/>
    </location>
</feature>
<evidence type="ECO:0000259" key="3">
    <source>
        <dbReference type="Pfam" id="PF14230"/>
    </source>
</evidence>
<sequence length="139" mass="14242">MRCRVVLVSAMVAAGLLAAGCDSRGEGAEPPGTSTATSPSSPSESTPDPSTLGSASSGLSSSLAPVPRVFDARTMQASVARILTQSYRVEGVEAVSCPPRQPVEAGLTFDCTAVIAGEAQRVPITVLGRNDEYEVGYPE</sequence>
<reference evidence="5" key="1">
    <citation type="journal article" date="2019" name="Int. J. Syst. Evol. Microbiol.">
        <title>The Global Catalogue of Microorganisms (GCM) 10K type strain sequencing project: providing services to taxonomists for standard genome sequencing and annotation.</title>
        <authorList>
            <consortium name="The Broad Institute Genomics Platform"/>
            <consortium name="The Broad Institute Genome Sequencing Center for Infectious Disease"/>
            <person name="Wu L."/>
            <person name="Ma J."/>
        </authorList>
    </citation>
    <scope>NUCLEOTIDE SEQUENCE [LARGE SCALE GENOMIC DNA]</scope>
    <source>
        <strain evidence="5">IBRC-M 10906</strain>
    </source>
</reference>
<dbReference type="InterPro" id="IPR025637">
    <property type="entry name" value="DUF4333"/>
</dbReference>
<keyword evidence="2" id="KW-0732">Signal</keyword>
<dbReference type="EMBL" id="JBHUOF010000021">
    <property type="protein sequence ID" value="MFD2800974.1"/>
    <property type="molecule type" value="Genomic_DNA"/>
</dbReference>
<feature type="domain" description="DUF4333" evidence="3">
    <location>
        <begin position="58"/>
        <end position="129"/>
    </location>
</feature>
<dbReference type="Pfam" id="PF14230">
    <property type="entry name" value="DUF4333"/>
    <property type="match status" value="1"/>
</dbReference>
<proteinExistence type="predicted"/>
<evidence type="ECO:0000256" key="1">
    <source>
        <dbReference type="SAM" id="MobiDB-lite"/>
    </source>
</evidence>
<accession>A0ABW5WBX3</accession>
<feature type="chain" id="PRO_5046559064" evidence="2">
    <location>
        <begin position="19"/>
        <end position="139"/>
    </location>
</feature>
<protein>
    <submittedName>
        <fullName evidence="4">DUF4333 domain-containing protein</fullName>
    </submittedName>
</protein>
<dbReference type="Proteomes" id="UP001597478">
    <property type="component" value="Unassembled WGS sequence"/>
</dbReference>
<comment type="caution">
    <text evidence="4">The sequence shown here is derived from an EMBL/GenBank/DDBJ whole genome shotgun (WGS) entry which is preliminary data.</text>
</comment>
<dbReference type="PROSITE" id="PS51257">
    <property type="entry name" value="PROKAR_LIPOPROTEIN"/>
    <property type="match status" value="1"/>
</dbReference>
<keyword evidence="5" id="KW-1185">Reference proteome</keyword>
<evidence type="ECO:0000256" key="2">
    <source>
        <dbReference type="SAM" id="SignalP"/>
    </source>
</evidence>
<dbReference type="RefSeq" id="WP_377390909.1">
    <property type="nucleotide sequence ID" value="NZ_JBHSAN010000024.1"/>
</dbReference>
<feature type="region of interest" description="Disordered" evidence="1">
    <location>
        <begin position="22"/>
        <end position="63"/>
    </location>
</feature>
<evidence type="ECO:0000313" key="4">
    <source>
        <dbReference type="EMBL" id="MFD2800974.1"/>
    </source>
</evidence>